<feature type="transmembrane region" description="Helical" evidence="10">
    <location>
        <begin position="447"/>
        <end position="468"/>
    </location>
</feature>
<dbReference type="STRING" id="1507870.A0A1V8T7F9"/>
<feature type="compositionally biased region" description="Basic and acidic residues" evidence="9">
    <location>
        <begin position="32"/>
        <end position="44"/>
    </location>
</feature>
<evidence type="ECO:0000256" key="4">
    <source>
        <dbReference type="ARBA" id="ARBA00023136"/>
    </source>
</evidence>
<keyword evidence="4 10" id="KW-0472">Membrane</keyword>
<feature type="domain" description="Major facilitator superfamily (MFS) profile" evidence="11">
    <location>
        <begin position="111"/>
        <end position="541"/>
    </location>
</feature>
<accession>A0A1V8T7F9</accession>
<dbReference type="InterPro" id="IPR020846">
    <property type="entry name" value="MFS_dom"/>
</dbReference>
<feature type="transmembrane region" description="Helical" evidence="10">
    <location>
        <begin position="146"/>
        <end position="166"/>
    </location>
</feature>
<evidence type="ECO:0000256" key="8">
    <source>
        <dbReference type="ARBA" id="ARBA00077167"/>
    </source>
</evidence>
<comment type="similarity">
    <text evidence="5">Belongs to the major facilitator superfamily. CAR1 family.</text>
</comment>
<feature type="transmembrane region" description="Helical" evidence="10">
    <location>
        <begin position="335"/>
        <end position="360"/>
    </location>
</feature>
<dbReference type="InterPro" id="IPR036259">
    <property type="entry name" value="MFS_trans_sf"/>
</dbReference>
<feature type="transmembrane region" description="Helical" evidence="10">
    <location>
        <begin position="480"/>
        <end position="503"/>
    </location>
</feature>
<evidence type="ECO:0000256" key="3">
    <source>
        <dbReference type="ARBA" id="ARBA00022989"/>
    </source>
</evidence>
<organism evidence="12 13">
    <name type="scientific">Cryoendolithus antarcticus</name>
    <dbReference type="NCBI Taxonomy" id="1507870"/>
    <lineage>
        <taxon>Eukaryota</taxon>
        <taxon>Fungi</taxon>
        <taxon>Dikarya</taxon>
        <taxon>Ascomycota</taxon>
        <taxon>Pezizomycotina</taxon>
        <taxon>Dothideomycetes</taxon>
        <taxon>Dothideomycetidae</taxon>
        <taxon>Cladosporiales</taxon>
        <taxon>Cladosporiaceae</taxon>
        <taxon>Cryoendolithus</taxon>
    </lineage>
</organism>
<feature type="transmembrane region" description="Helical" evidence="10">
    <location>
        <begin position="178"/>
        <end position="197"/>
    </location>
</feature>
<evidence type="ECO:0000256" key="9">
    <source>
        <dbReference type="SAM" id="MobiDB-lite"/>
    </source>
</evidence>
<protein>
    <recommendedName>
        <fullName evidence="7">Cercosporin MFS transporter CTB4</fullName>
    </recommendedName>
    <alternativeName>
        <fullName evidence="8">Cercosporin toxin biosynthesis cluster protein 4</fullName>
    </alternativeName>
</protein>
<evidence type="ECO:0000256" key="7">
    <source>
        <dbReference type="ARBA" id="ARBA00069139"/>
    </source>
</evidence>
<dbReference type="SUPFAM" id="SSF103473">
    <property type="entry name" value="MFS general substrate transporter"/>
    <property type="match status" value="1"/>
</dbReference>
<evidence type="ECO:0000259" key="11">
    <source>
        <dbReference type="PROSITE" id="PS50850"/>
    </source>
</evidence>
<feature type="transmembrane region" description="Helical" evidence="10">
    <location>
        <begin position="515"/>
        <end position="538"/>
    </location>
</feature>
<dbReference type="OrthoDB" id="5296287at2759"/>
<evidence type="ECO:0000256" key="2">
    <source>
        <dbReference type="ARBA" id="ARBA00022692"/>
    </source>
</evidence>
<evidence type="ECO:0000313" key="12">
    <source>
        <dbReference type="EMBL" id="OQO07346.1"/>
    </source>
</evidence>
<feature type="compositionally biased region" description="Basic and acidic residues" evidence="9">
    <location>
        <begin position="16"/>
        <end position="25"/>
    </location>
</feature>
<dbReference type="GO" id="GO:0016020">
    <property type="term" value="C:membrane"/>
    <property type="evidence" value="ECO:0007669"/>
    <property type="project" value="UniProtKB-SubCell"/>
</dbReference>
<gene>
    <name evidence="12" type="ORF">B0A48_07043</name>
</gene>
<dbReference type="Pfam" id="PF07690">
    <property type="entry name" value="MFS_1"/>
    <property type="match status" value="1"/>
</dbReference>
<dbReference type="AlphaFoldDB" id="A0A1V8T7F9"/>
<keyword evidence="13" id="KW-1185">Reference proteome</keyword>
<feature type="transmembrane region" description="Helical" evidence="10">
    <location>
        <begin position="112"/>
        <end position="134"/>
    </location>
</feature>
<feature type="compositionally biased region" description="Polar residues" evidence="9">
    <location>
        <begin position="46"/>
        <end position="57"/>
    </location>
</feature>
<dbReference type="GO" id="GO:0022857">
    <property type="term" value="F:transmembrane transporter activity"/>
    <property type="evidence" value="ECO:0007669"/>
    <property type="project" value="InterPro"/>
</dbReference>
<dbReference type="InParanoid" id="A0A1V8T7F9"/>
<dbReference type="PANTHER" id="PTHR23502">
    <property type="entry name" value="MAJOR FACILITATOR SUPERFAMILY"/>
    <property type="match status" value="1"/>
</dbReference>
<dbReference type="PANTHER" id="PTHR23502:SF68">
    <property type="entry name" value="MULTIDRUG TRANSPORTER, PUTATIVE (AFU_ORTHOLOGUE AFUA_3G01120)-RELATED"/>
    <property type="match status" value="1"/>
</dbReference>
<dbReference type="Proteomes" id="UP000192596">
    <property type="component" value="Unassembled WGS sequence"/>
</dbReference>
<dbReference type="EMBL" id="NAJO01000014">
    <property type="protein sequence ID" value="OQO07346.1"/>
    <property type="molecule type" value="Genomic_DNA"/>
</dbReference>
<feature type="transmembrane region" description="Helical" evidence="10">
    <location>
        <begin position="237"/>
        <end position="258"/>
    </location>
</feature>
<dbReference type="FunFam" id="1.20.1250.20:FF:000011">
    <property type="entry name" value="MFS multidrug transporter, putative"/>
    <property type="match status" value="1"/>
</dbReference>
<proteinExistence type="inferred from homology"/>
<name>A0A1V8T7F9_9PEZI</name>
<sequence length="551" mass="59748">MATSAFGRDLPAAERLAYEEGHDADLIPANDPNHKDHDDPEKHGLSHTSSESLSYRGNDTDVEKAGPDVPVTELSGTETAATERDPNIVDWEGDDDPACPLNWTPARKWGNIAVLSGITLLTPLASSMFAPGVPRVMEEFKTENEALATFVVSVYILGYAIGPLVLAPMSELYGRLWVYHVCNWAYVAFTVACALATSMNMLIGFRFMAGVFGVAPLTIGGGTIADLMRPAERGGAMAIWALGPLLGPVIGPIAGGFLSDAEGWRWIFWVLAIAIGVMAIVGLFTMQETYGPTLLARKTKKLQKETGNTALRSKLDLGLTPRQVFLRSIVRPLKLMTLSPICALMSLYMAVVYGILYLLFTTFTFVFEQNYGFSESTVGLVYIGMGIGMLGGLGLLGATSDRLMKRLAAKHSNGVLKPEYRLPPLMYGAPFIPAGLFIYGWTAQYNVQWAAPIFGTLLVGVGLIAAFMAVNTYLVDAFTLYAASAMAAATVLRSVFGACFPLFGLQMYGALGLGWGNTLLGFLSLALCPIPWAFYYYGERMRNSKKFKVEF</sequence>
<reference evidence="13" key="1">
    <citation type="submission" date="2017-03" db="EMBL/GenBank/DDBJ databases">
        <title>Genomes of endolithic fungi from Antarctica.</title>
        <authorList>
            <person name="Coleine C."/>
            <person name="Masonjones S."/>
            <person name="Stajich J.E."/>
        </authorList>
    </citation>
    <scope>NUCLEOTIDE SEQUENCE [LARGE SCALE GENOMIC DNA]</scope>
    <source>
        <strain evidence="13">CCFEE 5527</strain>
    </source>
</reference>
<feature type="transmembrane region" description="Helical" evidence="10">
    <location>
        <begin position="380"/>
        <end position="399"/>
    </location>
</feature>
<feature type="transmembrane region" description="Helical" evidence="10">
    <location>
        <begin position="264"/>
        <end position="284"/>
    </location>
</feature>
<evidence type="ECO:0000256" key="10">
    <source>
        <dbReference type="SAM" id="Phobius"/>
    </source>
</evidence>
<evidence type="ECO:0000256" key="5">
    <source>
        <dbReference type="ARBA" id="ARBA00038347"/>
    </source>
</evidence>
<evidence type="ECO:0000313" key="13">
    <source>
        <dbReference type="Proteomes" id="UP000192596"/>
    </source>
</evidence>
<feature type="region of interest" description="Disordered" evidence="9">
    <location>
        <begin position="1"/>
        <end position="90"/>
    </location>
</feature>
<evidence type="ECO:0000256" key="6">
    <source>
        <dbReference type="ARBA" id="ARBA00053977"/>
    </source>
</evidence>
<keyword evidence="3 10" id="KW-1133">Transmembrane helix</keyword>
<dbReference type="PROSITE" id="PS50850">
    <property type="entry name" value="MFS"/>
    <property type="match status" value="1"/>
</dbReference>
<keyword evidence="2 10" id="KW-0812">Transmembrane</keyword>
<dbReference type="Gene3D" id="1.20.1250.20">
    <property type="entry name" value="MFS general substrate transporter like domains"/>
    <property type="match status" value="1"/>
</dbReference>
<comment type="subcellular location">
    <subcellularLocation>
        <location evidence="1">Membrane</location>
        <topology evidence="1">Multi-pass membrane protein</topology>
    </subcellularLocation>
</comment>
<dbReference type="InterPro" id="IPR011701">
    <property type="entry name" value="MFS"/>
</dbReference>
<dbReference type="CDD" id="cd17323">
    <property type="entry name" value="MFS_Tpo1_MDR_like"/>
    <property type="match status" value="1"/>
</dbReference>
<comment type="caution">
    <text evidence="12">The sequence shown here is derived from an EMBL/GenBank/DDBJ whole genome shotgun (WGS) entry which is preliminary data.</text>
</comment>
<feature type="transmembrane region" description="Helical" evidence="10">
    <location>
        <begin position="203"/>
        <end position="225"/>
    </location>
</feature>
<evidence type="ECO:0000256" key="1">
    <source>
        <dbReference type="ARBA" id="ARBA00004141"/>
    </source>
</evidence>
<comment type="function">
    <text evidence="6">MFS transporter; part of the gene cluster that mediates the biosynthesis of cercosporin, a light-activated, non-host-selective toxin. The perylenequinone chromophore of cercosporin absorbs light energy to attain an electronically-activated triplet state and produces active oxygen species such as the hydroxyl radical, superoxide, hydrogen peroxide or singlet oxygen upon reaction with oxygen molecules. These reactive oxygen species cause damage to various cellular components including lipids, proteins and nucleic acids. Responsible for secretion and accumulation of cercosporin, but does not play any roles in self-protection against the toxicity of cercosporin.</text>
</comment>
<feature type="transmembrane region" description="Helical" evidence="10">
    <location>
        <begin position="420"/>
        <end position="441"/>
    </location>
</feature>